<dbReference type="InterPro" id="IPR013099">
    <property type="entry name" value="K_chnl_dom"/>
</dbReference>
<evidence type="ECO:0000313" key="3">
    <source>
        <dbReference type="EMBL" id="NYT47363.1"/>
    </source>
</evidence>
<keyword evidence="1" id="KW-1133">Transmembrane helix</keyword>
<keyword evidence="1" id="KW-0812">Transmembrane</keyword>
<keyword evidence="1" id="KW-0472">Membrane</keyword>
<proteinExistence type="predicted"/>
<feature type="domain" description="Potassium channel" evidence="2">
    <location>
        <begin position="17"/>
        <end position="74"/>
    </location>
</feature>
<sequence>MAWCQILQPVIEGESTYLSIFHAFYFMTYTATTTGFGEIPFAFSDAQRLWAIVCLYVSVVTWFYALGSIIRLFQNVPFKRALDDIALRQSYWRVFLHYLWFWGYR</sequence>
<dbReference type="Pfam" id="PF07885">
    <property type="entry name" value="Ion_trans_2"/>
    <property type="match status" value="1"/>
</dbReference>
<dbReference type="AlphaFoldDB" id="A0A7Z0SD81"/>
<protein>
    <recommendedName>
        <fullName evidence="2">Potassium channel domain-containing protein</fullName>
    </recommendedName>
</protein>
<reference evidence="3 4" key="1">
    <citation type="submission" date="2020-05" db="EMBL/GenBank/DDBJ databases">
        <title>Horizontal transmission and recombination maintain forever young bacterial symbiont genomes.</title>
        <authorList>
            <person name="Russell S.L."/>
            <person name="Pepper-Tunick E."/>
            <person name="Svedberg J."/>
            <person name="Byrne A."/>
            <person name="Ruelas Castillo J."/>
            <person name="Vollmers C."/>
            <person name="Beinart R.A."/>
            <person name="Corbett-Detig R."/>
        </authorList>
    </citation>
    <scope>NUCLEOTIDE SEQUENCE [LARGE SCALE GENOMIC DNA]</scope>
    <source>
        <strain evidence="3">4727-3</strain>
    </source>
</reference>
<dbReference type="SUPFAM" id="SSF81324">
    <property type="entry name" value="Voltage-gated potassium channels"/>
    <property type="match status" value="1"/>
</dbReference>
<evidence type="ECO:0000259" key="2">
    <source>
        <dbReference type="Pfam" id="PF07885"/>
    </source>
</evidence>
<dbReference type="EMBL" id="JACCHS010000136">
    <property type="protein sequence ID" value="NYT47363.1"/>
    <property type="molecule type" value="Genomic_DNA"/>
</dbReference>
<comment type="caution">
    <text evidence="3">The sequence shown here is derived from an EMBL/GenBank/DDBJ whole genome shotgun (WGS) entry which is preliminary data.</text>
</comment>
<accession>A0A7Z0SD81</accession>
<evidence type="ECO:0000256" key="1">
    <source>
        <dbReference type="SAM" id="Phobius"/>
    </source>
</evidence>
<gene>
    <name evidence="3" type="ORF">H0A75_07100</name>
</gene>
<feature type="transmembrane region" description="Helical" evidence="1">
    <location>
        <begin position="49"/>
        <end position="73"/>
    </location>
</feature>
<dbReference type="Proteomes" id="UP000537890">
    <property type="component" value="Unassembled WGS sequence"/>
</dbReference>
<dbReference type="Gene3D" id="1.10.287.70">
    <property type="match status" value="1"/>
</dbReference>
<name>A0A7Z0SD81_9GAMM</name>
<organism evidence="3 4">
    <name type="scientific">Candidatus Methanofishera endochildressiae</name>
    <dbReference type="NCBI Taxonomy" id="2738884"/>
    <lineage>
        <taxon>Bacteria</taxon>
        <taxon>Pseudomonadati</taxon>
        <taxon>Pseudomonadota</taxon>
        <taxon>Gammaproteobacteria</taxon>
        <taxon>Candidatus Methanofishera</taxon>
    </lineage>
</organism>
<evidence type="ECO:0000313" key="4">
    <source>
        <dbReference type="Proteomes" id="UP000537890"/>
    </source>
</evidence>